<dbReference type="Pfam" id="PF05699">
    <property type="entry name" value="Dimer_Tnp_hAT"/>
    <property type="match status" value="1"/>
</dbReference>
<dbReference type="GO" id="GO:0046983">
    <property type="term" value="F:protein dimerization activity"/>
    <property type="evidence" value="ECO:0007669"/>
    <property type="project" value="InterPro"/>
</dbReference>
<dbReference type="InterPro" id="IPR008906">
    <property type="entry name" value="HATC_C_dom"/>
</dbReference>
<keyword evidence="2" id="KW-1185">Reference proteome</keyword>
<evidence type="ECO:0000313" key="2">
    <source>
        <dbReference type="Proteomes" id="UP000887565"/>
    </source>
</evidence>
<evidence type="ECO:0000259" key="1">
    <source>
        <dbReference type="Pfam" id="PF05699"/>
    </source>
</evidence>
<organism evidence="2 3">
    <name type="scientific">Romanomermis culicivorax</name>
    <name type="common">Nematode worm</name>
    <dbReference type="NCBI Taxonomy" id="13658"/>
    <lineage>
        <taxon>Eukaryota</taxon>
        <taxon>Metazoa</taxon>
        <taxon>Ecdysozoa</taxon>
        <taxon>Nematoda</taxon>
        <taxon>Enoplea</taxon>
        <taxon>Dorylaimia</taxon>
        <taxon>Mermithida</taxon>
        <taxon>Mermithoidea</taxon>
        <taxon>Mermithidae</taxon>
        <taxon>Romanomermis</taxon>
    </lineage>
</organism>
<dbReference type="InterPro" id="IPR012337">
    <property type="entry name" value="RNaseH-like_sf"/>
</dbReference>
<feature type="domain" description="HAT C-terminal dimerisation" evidence="1">
    <location>
        <begin position="2"/>
        <end position="62"/>
    </location>
</feature>
<evidence type="ECO:0000313" key="3">
    <source>
        <dbReference type="WBParaSite" id="nRc.2.0.1.t18793-RA"/>
    </source>
</evidence>
<sequence length="72" mass="8254">MQYWLTEGKTWSSFQKIALKVFSILVPTASPERNCATFGFVHTKLHNRLLSASVEKLVFLKFKAKIFFDGAE</sequence>
<name>A0A915IY85_ROMCU</name>
<protein>
    <submittedName>
        <fullName evidence="3">HAT C-terminal dimerisation domain-containing protein</fullName>
    </submittedName>
</protein>
<reference evidence="3" key="1">
    <citation type="submission" date="2022-11" db="UniProtKB">
        <authorList>
            <consortium name="WormBaseParasite"/>
        </authorList>
    </citation>
    <scope>IDENTIFICATION</scope>
</reference>
<proteinExistence type="predicted"/>
<dbReference type="WBParaSite" id="nRc.2.0.1.t18793-RA">
    <property type="protein sequence ID" value="nRc.2.0.1.t18793-RA"/>
    <property type="gene ID" value="nRc.2.0.1.g18793"/>
</dbReference>
<dbReference type="AlphaFoldDB" id="A0A915IY85"/>
<dbReference type="Proteomes" id="UP000887565">
    <property type="component" value="Unplaced"/>
</dbReference>
<accession>A0A915IY85</accession>
<dbReference type="SUPFAM" id="SSF53098">
    <property type="entry name" value="Ribonuclease H-like"/>
    <property type="match status" value="1"/>
</dbReference>